<evidence type="ECO:0000259" key="2">
    <source>
        <dbReference type="Pfam" id="PF15978"/>
    </source>
</evidence>
<gene>
    <name evidence="3" type="ORF">ABVT11_15290</name>
</gene>
<protein>
    <submittedName>
        <fullName evidence="3">TnsD family Tn7-like transposition protein</fullName>
    </submittedName>
</protein>
<dbReference type="Proteomes" id="UP001548590">
    <property type="component" value="Unassembled WGS sequence"/>
</dbReference>
<sequence length="609" mass="67903">MLFHPEEVTSARDSSSRKQHRPSFLVHWQEDETVFSLASRLHQLWGYPLALQTAQILFGASHAGTLHDLSTHLSAFETATEGVLGTAAELAETRTLARYYRSFLGQESREHLTATLCGDSLAHVKLRLGILTSRFRAHHPLKACPACMLEAQMSKGYSWWRLTHQYPGVWICPQHGVLLRESNLKASGAGRFQWVRPDPTAFHDWPGIHGEAGQGMADSSMVALTRLAHTTVGLVDAGQCSALSPLELNQAYRAALRSRGWLSSSGNVRLSCVAESYLAYVAPLRVVPELSGLPASLDDAEAQLGRLLRPSKPERSGTHPLRHCLLVDWLFGSAASFMEARRARDVGGREFQVALKLADAKPAPGGLRMDRSLPESGLRRCLVDEQLSLRQTAQQLGVDIATVMAWATRCGIPFERRPKLIRDELRASLINALRLGIDKQEAAERFGISVVSVTRILRTVPGLQQAWHETRTSRAQHDARECWLAHLAEHGALGVKYLRSLAPAVYAWLYRNDRDWLQRANAAANAPPRLRTSSVRWDVRDEVLSKQVKDAALRVLQEHPGRRVHLWQLYQRVPELKAKLSVLDRLPLTRRAIDLAIHPVSTSGDLFGR</sequence>
<accession>A0ABV2CTW7</accession>
<feature type="domain" description="TniQ" evidence="1">
    <location>
        <begin position="28"/>
        <end position="179"/>
    </location>
</feature>
<dbReference type="Pfam" id="PF06527">
    <property type="entry name" value="TniQ"/>
    <property type="match status" value="1"/>
</dbReference>
<evidence type="ECO:0000313" key="4">
    <source>
        <dbReference type="Proteomes" id="UP001548590"/>
    </source>
</evidence>
<dbReference type="InterPro" id="IPR032750">
    <property type="entry name" value="TnsD_C"/>
</dbReference>
<keyword evidence="4" id="KW-1185">Reference proteome</keyword>
<proteinExistence type="predicted"/>
<name>A0ABV2CTW7_9RHOO</name>
<reference evidence="3 4" key="1">
    <citation type="submission" date="2024-07" db="EMBL/GenBank/DDBJ databases">
        <title>Uliginosibacterium paludis KCTC:42655.</title>
        <authorList>
            <person name="Kim M.K."/>
        </authorList>
    </citation>
    <scope>NUCLEOTIDE SEQUENCE [LARGE SCALE GENOMIC DNA]</scope>
    <source>
        <strain evidence="3 4">KCTC 42655</strain>
    </source>
</reference>
<evidence type="ECO:0000259" key="1">
    <source>
        <dbReference type="Pfam" id="PF06527"/>
    </source>
</evidence>
<organism evidence="3 4">
    <name type="scientific">Uliginosibacterium paludis</name>
    <dbReference type="NCBI Taxonomy" id="1615952"/>
    <lineage>
        <taxon>Bacteria</taxon>
        <taxon>Pseudomonadati</taxon>
        <taxon>Pseudomonadota</taxon>
        <taxon>Betaproteobacteria</taxon>
        <taxon>Rhodocyclales</taxon>
        <taxon>Zoogloeaceae</taxon>
        <taxon>Uliginosibacterium</taxon>
    </lineage>
</organism>
<comment type="caution">
    <text evidence="3">The sequence shown here is derived from an EMBL/GenBank/DDBJ whole genome shotgun (WGS) entry which is preliminary data.</text>
</comment>
<dbReference type="EMBL" id="JBEWLZ010000010">
    <property type="protein sequence ID" value="MET1491202.1"/>
    <property type="molecule type" value="Genomic_DNA"/>
</dbReference>
<dbReference type="RefSeq" id="WP_345929733.1">
    <property type="nucleotide sequence ID" value="NZ_JBDIVF010000011.1"/>
</dbReference>
<evidence type="ECO:0000313" key="3">
    <source>
        <dbReference type="EMBL" id="MET1491202.1"/>
    </source>
</evidence>
<dbReference type="Pfam" id="PF15978">
    <property type="entry name" value="TnsD"/>
    <property type="match status" value="1"/>
</dbReference>
<dbReference type="InterPro" id="IPR009492">
    <property type="entry name" value="TniQ"/>
</dbReference>
<feature type="domain" description="Transposon Tn7 transposition protein TnsD C-terminal" evidence="2">
    <location>
        <begin position="228"/>
        <end position="593"/>
    </location>
</feature>